<dbReference type="InterPro" id="IPR034904">
    <property type="entry name" value="FSCA_dom_sf"/>
</dbReference>
<dbReference type="Pfam" id="PF01106">
    <property type="entry name" value="NifU"/>
    <property type="match status" value="1"/>
</dbReference>
<gene>
    <name evidence="3" type="ORF">METESE_26730</name>
</gene>
<dbReference type="GO" id="GO:0051536">
    <property type="term" value="F:iron-sulfur cluster binding"/>
    <property type="evidence" value="ECO:0007669"/>
    <property type="project" value="InterPro"/>
</dbReference>
<dbReference type="InterPro" id="IPR001075">
    <property type="entry name" value="NIF_FeS_clus_asmbl_NifU_C"/>
</dbReference>
<organism evidence="3 4">
    <name type="scientific">Mesoterricola sediminis</name>
    <dbReference type="NCBI Taxonomy" id="2927980"/>
    <lineage>
        <taxon>Bacteria</taxon>
        <taxon>Pseudomonadati</taxon>
        <taxon>Acidobacteriota</taxon>
        <taxon>Holophagae</taxon>
        <taxon>Holophagales</taxon>
        <taxon>Holophagaceae</taxon>
        <taxon>Mesoterricola</taxon>
    </lineage>
</organism>
<dbReference type="PANTHER" id="PTHR11178:SF1">
    <property type="entry name" value="NFU1 IRON-SULFUR CLUSTER SCAFFOLD HOMOLOG, MITOCHONDRIAL"/>
    <property type="match status" value="1"/>
</dbReference>
<dbReference type="EMBL" id="AP027081">
    <property type="protein sequence ID" value="BDU77715.1"/>
    <property type="molecule type" value="Genomic_DNA"/>
</dbReference>
<dbReference type="SUPFAM" id="SSF110836">
    <property type="entry name" value="Hypothetical protein SAV1430"/>
    <property type="match status" value="1"/>
</dbReference>
<name>A0AA48H0D9_9BACT</name>
<dbReference type="AlphaFoldDB" id="A0AA48H0D9"/>
<evidence type="ECO:0000256" key="1">
    <source>
        <dbReference type="ARBA" id="ARBA00006420"/>
    </source>
</evidence>
<dbReference type="Proteomes" id="UP001228113">
    <property type="component" value="Chromosome"/>
</dbReference>
<dbReference type="SUPFAM" id="SSF117916">
    <property type="entry name" value="Fe-S cluster assembly (FSCA) domain-like"/>
    <property type="match status" value="1"/>
</dbReference>
<dbReference type="Gene3D" id="3.30.300.130">
    <property type="entry name" value="Fe-S cluster assembly (FSCA)"/>
    <property type="match status" value="1"/>
</dbReference>
<keyword evidence="4" id="KW-1185">Reference proteome</keyword>
<comment type="similarity">
    <text evidence="1">Belongs to the NifU family.</text>
</comment>
<evidence type="ECO:0000313" key="3">
    <source>
        <dbReference type="EMBL" id="BDU77715.1"/>
    </source>
</evidence>
<dbReference type="InterPro" id="IPR014824">
    <property type="entry name" value="Nfu/NifU_N"/>
</dbReference>
<dbReference type="InterPro" id="IPR036498">
    <property type="entry name" value="Nfu/NifU_N_sf"/>
</dbReference>
<evidence type="ECO:0000259" key="2">
    <source>
        <dbReference type="SMART" id="SM00932"/>
    </source>
</evidence>
<sequence>MPKIAEIEYTPNPNAVKFQLKEPVAVGFPKAFRDAEMAEHDPLAKGLFAVGHVVSVFMQDKFITVTKDDGIGWTELLPKLAPPIRQAPSAAGQAAAPPPHWEAPQVDENDPFIQQIRKVLGESILPALAADGGGLEIVGRHEKQVMIRYLGACGSCPSGLTGTLMAIEGILKKEVDPEIVVITV</sequence>
<reference evidence="3" key="1">
    <citation type="journal article" date="2023" name="Int. J. Syst. Evol. Microbiol.">
        <title>Mesoterricola silvestris gen. nov., sp. nov., Mesoterricola sediminis sp. nov., Geothrix oryzae sp. nov., Geothrix edaphica sp. nov., Geothrix rubra sp. nov., and Geothrix limicola sp. nov., six novel members of Acidobacteriota isolated from soils.</title>
        <authorList>
            <person name="Itoh H."/>
            <person name="Sugisawa Y."/>
            <person name="Mise K."/>
            <person name="Xu Z."/>
            <person name="Kuniyasu M."/>
            <person name="Ushijima N."/>
            <person name="Kawano K."/>
            <person name="Kobayashi E."/>
            <person name="Shiratori Y."/>
            <person name="Masuda Y."/>
            <person name="Senoo K."/>
        </authorList>
    </citation>
    <scope>NUCLEOTIDE SEQUENCE</scope>
    <source>
        <strain evidence="3">W786</strain>
    </source>
</reference>
<dbReference type="GO" id="GO:0016226">
    <property type="term" value="P:iron-sulfur cluster assembly"/>
    <property type="evidence" value="ECO:0007669"/>
    <property type="project" value="InterPro"/>
</dbReference>
<dbReference type="Pfam" id="PF08712">
    <property type="entry name" value="Nfu_N"/>
    <property type="match status" value="1"/>
</dbReference>
<accession>A0AA48H0D9</accession>
<dbReference type="RefSeq" id="WP_243334138.1">
    <property type="nucleotide sequence ID" value="NZ_AP027081.1"/>
</dbReference>
<dbReference type="GO" id="GO:0005506">
    <property type="term" value="F:iron ion binding"/>
    <property type="evidence" value="ECO:0007669"/>
    <property type="project" value="InterPro"/>
</dbReference>
<dbReference type="KEGG" id="msea:METESE_26730"/>
<protein>
    <submittedName>
        <fullName evidence="3">Iron transporter</fullName>
    </submittedName>
</protein>
<dbReference type="PANTHER" id="PTHR11178">
    <property type="entry name" value="IRON-SULFUR CLUSTER SCAFFOLD PROTEIN NFU-RELATED"/>
    <property type="match status" value="1"/>
</dbReference>
<dbReference type="SMART" id="SM00932">
    <property type="entry name" value="Nfu_N"/>
    <property type="match status" value="1"/>
</dbReference>
<proteinExistence type="inferred from homology"/>
<feature type="domain" description="Scaffold protein Nfu/NifU N-terminal" evidence="2">
    <location>
        <begin position="5"/>
        <end position="91"/>
    </location>
</feature>
<evidence type="ECO:0000313" key="4">
    <source>
        <dbReference type="Proteomes" id="UP001228113"/>
    </source>
</evidence>
<dbReference type="Gene3D" id="3.30.1370.70">
    <property type="entry name" value="Scaffold protein Nfu/NifU, N-terminal domain"/>
    <property type="match status" value="1"/>
</dbReference>